<keyword evidence="4" id="KW-0282">Flagellum</keyword>
<keyword evidence="3" id="KW-0812">Transmembrane</keyword>
<keyword evidence="4" id="KW-0969">Cilium</keyword>
<dbReference type="PRINTS" id="PR00950">
    <property type="entry name" value="TYPE3IMSPROT"/>
</dbReference>
<dbReference type="EMBL" id="QFNN01000002">
    <property type="protein sequence ID" value="PZO91997.1"/>
    <property type="molecule type" value="Genomic_DNA"/>
</dbReference>
<feature type="transmembrane region" description="Helical" evidence="3">
    <location>
        <begin position="148"/>
        <end position="165"/>
    </location>
</feature>
<feature type="region of interest" description="Disordered" evidence="2">
    <location>
        <begin position="1"/>
        <end position="20"/>
    </location>
</feature>
<dbReference type="Pfam" id="PF01312">
    <property type="entry name" value="Bac_export_2"/>
    <property type="match status" value="1"/>
</dbReference>
<sequence length="377" mass="40515">MSDDFGEKTEAPTPKRRKDAIDKGEILRSRDFATAAVVLSGCAWLAFAGPSLIGAFKAVMVESLQFGRGDIDDFQPLRPLMATGIKLAPSLGALFALTMVAAIASQAGLGSARFNASLFAFKGSRINPASGLKRMFGLQGLIELGKSLLKVLLLGAIGVWLLWSIRNDALGLVAGDVERSVGSLGHIFVVVLLTMAGGLLLIAGVDVPIQMVRLFAKLKMSRKEIQDEHKESEGSPEMKAALRRRQHQLLKGGARKAVESAHVVLTNPTHFAVALRYERGQDEVPVVVAKGRGATALAIRELAGELGKPVLEYPSLARAVYYTSREGQQIRDDLYVAIATVLAFVFGVNMRAGGEQPSVLVPESARFDENGRPERKS</sequence>
<dbReference type="GO" id="GO:0009306">
    <property type="term" value="P:protein secretion"/>
    <property type="evidence" value="ECO:0007669"/>
    <property type="project" value="InterPro"/>
</dbReference>
<dbReference type="InterPro" id="IPR006135">
    <property type="entry name" value="T3SS_substrate_exporter"/>
</dbReference>
<organism evidence="4 5">
    <name type="scientific">Sphingomonas sanxanigenens</name>
    <dbReference type="NCBI Taxonomy" id="397260"/>
    <lineage>
        <taxon>Bacteria</taxon>
        <taxon>Pseudomonadati</taxon>
        <taxon>Pseudomonadota</taxon>
        <taxon>Alphaproteobacteria</taxon>
        <taxon>Sphingomonadales</taxon>
        <taxon>Sphingomonadaceae</taxon>
        <taxon>Sphingomonas</taxon>
    </lineage>
</organism>
<feature type="compositionally biased region" description="Basic and acidic residues" evidence="2">
    <location>
        <begin position="1"/>
        <end position="10"/>
    </location>
</feature>
<comment type="similarity">
    <text evidence="1">Belongs to the type III secretion exporter family.</text>
</comment>
<feature type="transmembrane region" description="Helical" evidence="3">
    <location>
        <begin position="32"/>
        <end position="60"/>
    </location>
</feature>
<evidence type="ECO:0000256" key="2">
    <source>
        <dbReference type="SAM" id="MobiDB-lite"/>
    </source>
</evidence>
<evidence type="ECO:0000313" key="5">
    <source>
        <dbReference type="Proteomes" id="UP000249066"/>
    </source>
</evidence>
<dbReference type="SUPFAM" id="SSF160544">
    <property type="entry name" value="EscU C-terminal domain-like"/>
    <property type="match status" value="1"/>
</dbReference>
<reference evidence="4 5" key="1">
    <citation type="submission" date="2017-08" db="EMBL/GenBank/DDBJ databases">
        <title>Infants hospitalized years apart are colonized by the same room-sourced microbial strains.</title>
        <authorList>
            <person name="Brooks B."/>
            <person name="Olm M.R."/>
            <person name="Firek B.A."/>
            <person name="Baker R."/>
            <person name="Thomas B.C."/>
            <person name="Morowitz M.J."/>
            <person name="Banfield J.F."/>
        </authorList>
    </citation>
    <scope>NUCLEOTIDE SEQUENCE [LARGE SCALE GENOMIC DNA]</scope>
    <source>
        <strain evidence="4">S2_018_000_R2_101</strain>
    </source>
</reference>
<protein>
    <submittedName>
        <fullName evidence="4">Flagellar biosynthesis protein FlhB</fullName>
    </submittedName>
</protein>
<dbReference type="GO" id="GO:0005886">
    <property type="term" value="C:plasma membrane"/>
    <property type="evidence" value="ECO:0007669"/>
    <property type="project" value="TreeGrafter"/>
</dbReference>
<keyword evidence="3" id="KW-1133">Transmembrane helix</keyword>
<feature type="transmembrane region" description="Helical" evidence="3">
    <location>
        <begin position="80"/>
        <end position="104"/>
    </location>
</feature>
<dbReference type="Proteomes" id="UP000249066">
    <property type="component" value="Unassembled WGS sequence"/>
</dbReference>
<dbReference type="PANTHER" id="PTHR30531:SF12">
    <property type="entry name" value="FLAGELLAR BIOSYNTHETIC PROTEIN FLHB"/>
    <property type="match status" value="1"/>
</dbReference>
<dbReference type="AlphaFoldDB" id="A0A2W5AFW9"/>
<accession>A0A2W5AFW9</accession>
<evidence type="ECO:0000256" key="3">
    <source>
        <dbReference type="SAM" id="Phobius"/>
    </source>
</evidence>
<feature type="transmembrane region" description="Helical" evidence="3">
    <location>
        <begin position="185"/>
        <end position="209"/>
    </location>
</feature>
<keyword evidence="4" id="KW-0966">Cell projection</keyword>
<dbReference type="PANTHER" id="PTHR30531">
    <property type="entry name" value="FLAGELLAR BIOSYNTHETIC PROTEIN FLHB"/>
    <property type="match status" value="1"/>
</dbReference>
<gene>
    <name evidence="4" type="ORF">DI623_00660</name>
</gene>
<evidence type="ECO:0000313" key="4">
    <source>
        <dbReference type="EMBL" id="PZO91997.1"/>
    </source>
</evidence>
<keyword evidence="3" id="KW-0472">Membrane</keyword>
<dbReference type="InterPro" id="IPR029025">
    <property type="entry name" value="T3SS_substrate_exporter_C"/>
</dbReference>
<proteinExistence type="inferred from homology"/>
<comment type="caution">
    <text evidence="4">The sequence shown here is derived from an EMBL/GenBank/DDBJ whole genome shotgun (WGS) entry which is preliminary data.</text>
</comment>
<name>A0A2W5AFW9_9SPHN</name>
<evidence type="ECO:0000256" key="1">
    <source>
        <dbReference type="ARBA" id="ARBA00010690"/>
    </source>
</evidence>
<dbReference type="Gene3D" id="3.40.1690.10">
    <property type="entry name" value="secretion proteins EscU"/>
    <property type="match status" value="1"/>
</dbReference>